<sequence>MNQKDSRHVLLPLSNSLKSTGKSAHCRYGNELNQTDSIAHQPDSDYHFRSYVWDHTHKRRSGLSVQKGGSISGPLFLFLKNPNFVVFQFHQGERIPAHVRAHIQSSWLYLCISGCVAAACRQRD</sequence>
<dbReference type="AlphaFoldDB" id="A0A9P2IIQ8"/>
<organism evidence="1 2">
    <name type="scientific">Shigella sonnei</name>
    <dbReference type="NCBI Taxonomy" id="624"/>
    <lineage>
        <taxon>Bacteria</taxon>
        <taxon>Pseudomonadati</taxon>
        <taxon>Pseudomonadota</taxon>
        <taxon>Gammaproteobacteria</taxon>
        <taxon>Enterobacterales</taxon>
        <taxon>Enterobacteriaceae</taxon>
        <taxon>Shigella</taxon>
    </lineage>
</organism>
<dbReference type="EMBL" id="AAUUDD010000004">
    <property type="protein sequence ID" value="EFW7013575.1"/>
    <property type="molecule type" value="Genomic_DNA"/>
</dbReference>
<gene>
    <name evidence="1" type="ORF">FIO44_000841</name>
</gene>
<evidence type="ECO:0000313" key="2">
    <source>
        <dbReference type="Proteomes" id="UP000597687"/>
    </source>
</evidence>
<accession>A0A9P2IIQ8</accession>
<dbReference type="Proteomes" id="UP000597687">
    <property type="component" value="Unassembled WGS sequence"/>
</dbReference>
<reference evidence="1" key="1">
    <citation type="submission" date="2020-02" db="EMBL/GenBank/DDBJ databases">
        <authorList>
            <consortium name="PulseNet: The National Subtyping Network for Foodborne Disease Surveillance"/>
            <person name="Tarr C.L."/>
            <person name="Trees E."/>
            <person name="Katz L.S."/>
            <person name="Carleton-Romer H.A."/>
            <person name="Stroika S."/>
            <person name="Kucerova Z."/>
            <person name="Roache K.F."/>
            <person name="Sabol A.L."/>
            <person name="Besser J."/>
            <person name="Gerner-Smidt P."/>
        </authorList>
    </citation>
    <scope>NUCLEOTIDE SEQUENCE</scope>
    <source>
        <strain evidence="1">PNUSAE023710</strain>
    </source>
</reference>
<protein>
    <submittedName>
        <fullName evidence="1">Uncharacterized protein</fullName>
    </submittedName>
</protein>
<proteinExistence type="predicted"/>
<name>A0A9P2IIQ8_SHISO</name>
<comment type="caution">
    <text evidence="1">The sequence shown here is derived from an EMBL/GenBank/DDBJ whole genome shotgun (WGS) entry which is preliminary data.</text>
</comment>
<evidence type="ECO:0000313" key="1">
    <source>
        <dbReference type="EMBL" id="EFW7013575.1"/>
    </source>
</evidence>